<dbReference type="InterPro" id="IPR052019">
    <property type="entry name" value="F420H2_bilvrd_red/Heme_oxyg"/>
</dbReference>
<keyword evidence="1" id="KW-0560">Oxidoreductase</keyword>
<dbReference type="PANTHER" id="PTHR35176">
    <property type="entry name" value="HEME OXYGENASE HI_0854-RELATED"/>
    <property type="match status" value="1"/>
</dbReference>
<dbReference type="SUPFAM" id="SSF50475">
    <property type="entry name" value="FMN-binding split barrel"/>
    <property type="match status" value="1"/>
</dbReference>
<dbReference type="EMBL" id="VCQU01000008">
    <property type="protein sequence ID" value="NMN97681.1"/>
    <property type="molecule type" value="Genomic_DNA"/>
</dbReference>
<dbReference type="Proteomes" id="UP000535543">
    <property type="component" value="Unassembled WGS sequence"/>
</dbReference>
<comment type="caution">
    <text evidence="3">The sequence shown here is derived from an EMBL/GenBank/DDBJ whole genome shotgun (WGS) entry which is preliminary data.</text>
</comment>
<dbReference type="PANTHER" id="PTHR35176:SF2">
    <property type="entry name" value="F420H(2)-DEPENDENT REDUCTASE RV1155"/>
    <property type="match status" value="1"/>
</dbReference>
<dbReference type="NCBIfam" id="TIGR03618">
    <property type="entry name" value="Rv1155_F420"/>
    <property type="match status" value="1"/>
</dbReference>
<proteinExistence type="predicted"/>
<dbReference type="InterPro" id="IPR019920">
    <property type="entry name" value="F420-binding_dom_put"/>
</dbReference>
<dbReference type="Gene3D" id="2.30.110.10">
    <property type="entry name" value="Electron Transport, Fmn-binding Protein, Chain A"/>
    <property type="match status" value="1"/>
</dbReference>
<sequence length="142" mass="16147">MAEEQLEELFANTKLATLVTLKRDGRPQISNIMYRYDSAARQFKISITADRAKTKNMQRDPRVSLSVNGNGGWNYAVAEGQAELSPVASDPHDATVEELVEYYRAANGEHPDWDEYRQAMVNDHRLVLTVHVERFYGMVRGS</sequence>
<keyword evidence="4" id="KW-1185">Reference proteome</keyword>
<evidence type="ECO:0000259" key="2">
    <source>
        <dbReference type="Pfam" id="PF01243"/>
    </source>
</evidence>
<protein>
    <submittedName>
        <fullName evidence="3">PPOX class F420-dependent oxidoreductase</fullName>
    </submittedName>
</protein>
<dbReference type="Pfam" id="PF01243">
    <property type="entry name" value="PNPOx_N"/>
    <property type="match status" value="1"/>
</dbReference>
<dbReference type="GO" id="GO:0016627">
    <property type="term" value="F:oxidoreductase activity, acting on the CH-CH group of donors"/>
    <property type="evidence" value="ECO:0007669"/>
    <property type="project" value="TreeGrafter"/>
</dbReference>
<dbReference type="AlphaFoldDB" id="A0A848KHP4"/>
<dbReference type="GO" id="GO:0005829">
    <property type="term" value="C:cytosol"/>
    <property type="evidence" value="ECO:0007669"/>
    <property type="project" value="TreeGrafter"/>
</dbReference>
<name>A0A848KHP4_9NOCA</name>
<evidence type="ECO:0000313" key="4">
    <source>
        <dbReference type="Proteomes" id="UP000535543"/>
    </source>
</evidence>
<accession>A0A848KHP4</accession>
<dbReference type="RefSeq" id="WP_169590741.1">
    <property type="nucleotide sequence ID" value="NZ_VCQU01000008.1"/>
</dbReference>
<organism evidence="3 4">
    <name type="scientific">Antrihabitans stalactiti</name>
    <dbReference type="NCBI Taxonomy" id="2584121"/>
    <lineage>
        <taxon>Bacteria</taxon>
        <taxon>Bacillati</taxon>
        <taxon>Actinomycetota</taxon>
        <taxon>Actinomycetes</taxon>
        <taxon>Mycobacteriales</taxon>
        <taxon>Nocardiaceae</taxon>
        <taxon>Antrihabitans</taxon>
    </lineage>
</organism>
<dbReference type="InterPro" id="IPR012349">
    <property type="entry name" value="Split_barrel_FMN-bd"/>
</dbReference>
<evidence type="ECO:0000313" key="3">
    <source>
        <dbReference type="EMBL" id="NMN97681.1"/>
    </source>
</evidence>
<dbReference type="GO" id="GO:0070967">
    <property type="term" value="F:coenzyme F420 binding"/>
    <property type="evidence" value="ECO:0007669"/>
    <property type="project" value="TreeGrafter"/>
</dbReference>
<gene>
    <name evidence="3" type="ORF">FGL95_21840</name>
</gene>
<reference evidence="3 4" key="2">
    <citation type="submission" date="2020-06" db="EMBL/GenBank/DDBJ databases">
        <title>Antribacter stalactiti gen. nov., sp. nov., a new member of the family Nacardiaceae isolated from a cave.</title>
        <authorList>
            <person name="Kim I.S."/>
        </authorList>
    </citation>
    <scope>NUCLEOTIDE SEQUENCE [LARGE SCALE GENOMIC DNA]</scope>
    <source>
        <strain evidence="3 4">YC2-7</strain>
    </source>
</reference>
<feature type="domain" description="Pyridoxamine 5'-phosphate oxidase N-terminal" evidence="2">
    <location>
        <begin position="3"/>
        <end position="136"/>
    </location>
</feature>
<evidence type="ECO:0000256" key="1">
    <source>
        <dbReference type="ARBA" id="ARBA00023002"/>
    </source>
</evidence>
<dbReference type="InterPro" id="IPR011576">
    <property type="entry name" value="Pyridox_Oxase_N"/>
</dbReference>
<reference evidence="3 4" key="1">
    <citation type="submission" date="2019-05" db="EMBL/GenBank/DDBJ databases">
        <authorList>
            <person name="Lee S.D."/>
        </authorList>
    </citation>
    <scope>NUCLEOTIDE SEQUENCE [LARGE SCALE GENOMIC DNA]</scope>
    <source>
        <strain evidence="3 4">YC2-7</strain>
    </source>
</reference>